<protein>
    <recommendedName>
        <fullName evidence="2">Photosynthesis system II assembly factor Ycf48/Hcf136-like domain-containing protein</fullName>
    </recommendedName>
</protein>
<dbReference type="Gene3D" id="2.130.10.10">
    <property type="entry name" value="YVTN repeat-like/Quinoprotein amine dehydrogenase"/>
    <property type="match status" value="1"/>
</dbReference>
<sequence length="270" mass="29110">PTGGETGTDGTYVLWYEDSALAATSGAECAVSLSCGDEVGEYWNQISLIATDITTVEDISHSPGYVCEDSETLFMVTDDAQDESVFRYDGTYWERVYCSTIAGADETTAFEWVLVSPDFNDTNAVFVANTGFELWRSLDAGCSWKKFTFPCVTRPTISAWVVIDEDTVITGGAGDDLVYKTTRHGARPWDEYDLPAVAGDAKSFDLEPGYEDPCTIILGDDSEQVFISEDGGEEWDLVGDCATALGGGDTSVVFDPAYATSDIIYAAAGD</sequence>
<dbReference type="InterPro" id="IPR015943">
    <property type="entry name" value="WD40/YVTN_repeat-like_dom_sf"/>
</dbReference>
<evidence type="ECO:0008006" key="2">
    <source>
        <dbReference type="Google" id="ProtNLM"/>
    </source>
</evidence>
<name>X1HTC2_9ZZZZ</name>
<dbReference type="SUPFAM" id="SSF110296">
    <property type="entry name" value="Oligoxyloglucan reducing end-specific cellobiohydrolase"/>
    <property type="match status" value="1"/>
</dbReference>
<reference evidence="1" key="1">
    <citation type="journal article" date="2014" name="Front. Microbiol.">
        <title>High frequency of phylogenetically diverse reductive dehalogenase-homologous genes in deep subseafloor sedimentary metagenomes.</title>
        <authorList>
            <person name="Kawai M."/>
            <person name="Futagami T."/>
            <person name="Toyoda A."/>
            <person name="Takaki Y."/>
            <person name="Nishi S."/>
            <person name="Hori S."/>
            <person name="Arai W."/>
            <person name="Tsubouchi T."/>
            <person name="Morono Y."/>
            <person name="Uchiyama I."/>
            <person name="Ito T."/>
            <person name="Fujiyama A."/>
            <person name="Inagaki F."/>
            <person name="Takami H."/>
        </authorList>
    </citation>
    <scope>NUCLEOTIDE SEQUENCE</scope>
    <source>
        <strain evidence="1">Expedition CK06-06</strain>
    </source>
</reference>
<gene>
    <name evidence="1" type="ORF">S03H2_43722</name>
</gene>
<comment type="caution">
    <text evidence="1">The sequence shown here is derived from an EMBL/GenBank/DDBJ whole genome shotgun (WGS) entry which is preliminary data.</text>
</comment>
<feature type="non-terminal residue" evidence="1">
    <location>
        <position position="270"/>
    </location>
</feature>
<evidence type="ECO:0000313" key="1">
    <source>
        <dbReference type="EMBL" id="GAH72732.1"/>
    </source>
</evidence>
<feature type="non-terminal residue" evidence="1">
    <location>
        <position position="1"/>
    </location>
</feature>
<accession>X1HTC2</accession>
<organism evidence="1">
    <name type="scientific">marine sediment metagenome</name>
    <dbReference type="NCBI Taxonomy" id="412755"/>
    <lineage>
        <taxon>unclassified sequences</taxon>
        <taxon>metagenomes</taxon>
        <taxon>ecological metagenomes</taxon>
    </lineage>
</organism>
<dbReference type="AlphaFoldDB" id="X1HTC2"/>
<proteinExistence type="predicted"/>
<dbReference type="EMBL" id="BARU01027305">
    <property type="protein sequence ID" value="GAH72732.1"/>
    <property type="molecule type" value="Genomic_DNA"/>
</dbReference>